<reference evidence="1" key="1">
    <citation type="submission" date="2014-07" db="EMBL/GenBank/DDBJ databases">
        <authorList>
            <person name="Monot Marc"/>
        </authorList>
    </citation>
    <scope>NUCLEOTIDE SEQUENCE</scope>
    <source>
        <strain evidence="1">7032994</strain>
    </source>
</reference>
<name>A0A069AHY5_CLODI</name>
<protein>
    <submittedName>
        <fullName evidence="1">Uncharacterized protein</fullName>
    </submittedName>
</protein>
<gene>
    <name evidence="1" type="ORF">BN1097_840001</name>
</gene>
<sequence>MLADAKDYGIDITIHRSVVNKFRVNEYKVGE</sequence>
<accession>A0A069AHY5</accession>
<proteinExistence type="predicted"/>
<dbReference type="AlphaFoldDB" id="A0A069AHY5"/>
<evidence type="ECO:0000313" key="1">
    <source>
        <dbReference type="EMBL" id="CDS90490.1"/>
    </source>
</evidence>
<organism evidence="1">
    <name type="scientific">Clostridioides difficile</name>
    <name type="common">Peptoclostridium difficile</name>
    <dbReference type="NCBI Taxonomy" id="1496"/>
    <lineage>
        <taxon>Bacteria</taxon>
        <taxon>Bacillati</taxon>
        <taxon>Bacillota</taxon>
        <taxon>Clostridia</taxon>
        <taxon>Peptostreptococcales</taxon>
        <taxon>Peptostreptococcaceae</taxon>
        <taxon>Clostridioides</taxon>
    </lineage>
</organism>
<dbReference type="EMBL" id="LK932425">
    <property type="protein sequence ID" value="CDS90490.1"/>
    <property type="molecule type" value="Genomic_DNA"/>
</dbReference>